<dbReference type="SUPFAM" id="SSF54928">
    <property type="entry name" value="RNA-binding domain, RBD"/>
    <property type="match status" value="1"/>
</dbReference>
<evidence type="ECO:0000259" key="2">
    <source>
        <dbReference type="Pfam" id="PF00076"/>
    </source>
</evidence>
<accession>A0A8X6IRL5</accession>
<dbReference type="Pfam" id="PF00076">
    <property type="entry name" value="RRM_1"/>
    <property type="match status" value="1"/>
</dbReference>
<dbReference type="Proteomes" id="UP000887013">
    <property type="component" value="Unassembled WGS sequence"/>
</dbReference>
<evidence type="ECO:0000313" key="5">
    <source>
        <dbReference type="Proteomes" id="UP000887013"/>
    </source>
</evidence>
<evidence type="ECO:0000313" key="4">
    <source>
        <dbReference type="EMBL" id="GFT64638.1"/>
    </source>
</evidence>
<keyword evidence="5" id="KW-1185">Reference proteome</keyword>
<comment type="caution">
    <text evidence="3">The sequence shown here is derived from an EMBL/GenBank/DDBJ whole genome shotgun (WGS) entry which is preliminary data.</text>
</comment>
<dbReference type="InterPro" id="IPR000504">
    <property type="entry name" value="RRM_dom"/>
</dbReference>
<dbReference type="EMBL" id="BMAW01092854">
    <property type="protein sequence ID" value="GFS57354.1"/>
    <property type="molecule type" value="Genomic_DNA"/>
</dbReference>
<evidence type="ECO:0000313" key="3">
    <source>
        <dbReference type="EMBL" id="GFS57354.1"/>
    </source>
</evidence>
<proteinExistence type="predicted"/>
<feature type="domain" description="RRM" evidence="2">
    <location>
        <begin position="22"/>
        <end position="52"/>
    </location>
</feature>
<keyword evidence="1" id="KW-0694">RNA-binding</keyword>
<organism evidence="3 5">
    <name type="scientific">Nephila pilipes</name>
    <name type="common">Giant wood spider</name>
    <name type="synonym">Nephila maculata</name>
    <dbReference type="NCBI Taxonomy" id="299642"/>
    <lineage>
        <taxon>Eukaryota</taxon>
        <taxon>Metazoa</taxon>
        <taxon>Ecdysozoa</taxon>
        <taxon>Arthropoda</taxon>
        <taxon>Chelicerata</taxon>
        <taxon>Arachnida</taxon>
        <taxon>Araneae</taxon>
        <taxon>Araneomorphae</taxon>
        <taxon>Entelegynae</taxon>
        <taxon>Araneoidea</taxon>
        <taxon>Nephilidae</taxon>
        <taxon>Nephila</taxon>
    </lineage>
</organism>
<name>A0A8X6IRL5_NEPPI</name>
<protein>
    <recommendedName>
        <fullName evidence="2">RRM domain-containing protein</fullName>
    </recommendedName>
</protein>
<dbReference type="InterPro" id="IPR035979">
    <property type="entry name" value="RBD_domain_sf"/>
</dbReference>
<evidence type="ECO:0000256" key="1">
    <source>
        <dbReference type="ARBA" id="ARBA00022884"/>
    </source>
</evidence>
<dbReference type="InterPro" id="IPR012677">
    <property type="entry name" value="Nucleotide-bd_a/b_plait_sf"/>
</dbReference>
<dbReference type="AlphaFoldDB" id="A0A8X6IRL5"/>
<dbReference type="GO" id="GO:0003723">
    <property type="term" value="F:RNA binding"/>
    <property type="evidence" value="ECO:0007669"/>
    <property type="project" value="UniProtKB-KW"/>
</dbReference>
<feature type="non-terminal residue" evidence="3">
    <location>
        <position position="1"/>
    </location>
</feature>
<dbReference type="EMBL" id="BMAW01068467">
    <property type="protein sequence ID" value="GFT64638.1"/>
    <property type="molecule type" value="Genomic_DNA"/>
</dbReference>
<dbReference type="Gene3D" id="3.30.70.330">
    <property type="match status" value="1"/>
</dbReference>
<sequence>MSSQLRHIGRKDKPESNRCLGVFGLSLYTREKNLTTIFGKYGAIEKVQLIYDAR</sequence>
<reference evidence="3" key="1">
    <citation type="submission" date="2020-08" db="EMBL/GenBank/DDBJ databases">
        <title>Multicomponent nature underlies the extraordinary mechanical properties of spider dragline silk.</title>
        <authorList>
            <person name="Kono N."/>
            <person name="Nakamura H."/>
            <person name="Mori M."/>
            <person name="Yoshida Y."/>
            <person name="Ohtoshi R."/>
            <person name="Malay A.D."/>
            <person name="Moran D.A.P."/>
            <person name="Tomita M."/>
            <person name="Numata K."/>
            <person name="Arakawa K."/>
        </authorList>
    </citation>
    <scope>NUCLEOTIDE SEQUENCE</scope>
</reference>
<dbReference type="OrthoDB" id="439808at2759"/>
<gene>
    <name evidence="4" type="ORF">NPIL_24111</name>
    <name evidence="3" type="ORF">NPIL_599111</name>
</gene>